<accession>A0A0F9QZB6</accession>
<protein>
    <submittedName>
        <fullName evidence="1">Uncharacterized protein</fullName>
    </submittedName>
</protein>
<gene>
    <name evidence="1" type="ORF">LCGC14_1035770</name>
</gene>
<sequence>INVSIGCMYLAATVNVVLYDRLAKQQVHRSDDELIIKSRDRNNRLRLAN</sequence>
<feature type="non-terminal residue" evidence="1">
    <location>
        <position position="1"/>
    </location>
</feature>
<proteinExistence type="predicted"/>
<reference evidence="1" key="1">
    <citation type="journal article" date="2015" name="Nature">
        <title>Complex archaea that bridge the gap between prokaryotes and eukaryotes.</title>
        <authorList>
            <person name="Spang A."/>
            <person name="Saw J.H."/>
            <person name="Jorgensen S.L."/>
            <person name="Zaremba-Niedzwiedzka K."/>
            <person name="Martijn J."/>
            <person name="Lind A.E."/>
            <person name="van Eijk R."/>
            <person name="Schleper C."/>
            <person name="Guy L."/>
            <person name="Ettema T.J."/>
        </authorList>
    </citation>
    <scope>NUCLEOTIDE SEQUENCE</scope>
</reference>
<comment type="caution">
    <text evidence="1">The sequence shown here is derived from an EMBL/GenBank/DDBJ whole genome shotgun (WGS) entry which is preliminary data.</text>
</comment>
<dbReference type="EMBL" id="LAZR01004237">
    <property type="protein sequence ID" value="KKN10513.1"/>
    <property type="molecule type" value="Genomic_DNA"/>
</dbReference>
<organism evidence="1">
    <name type="scientific">marine sediment metagenome</name>
    <dbReference type="NCBI Taxonomy" id="412755"/>
    <lineage>
        <taxon>unclassified sequences</taxon>
        <taxon>metagenomes</taxon>
        <taxon>ecological metagenomes</taxon>
    </lineage>
</organism>
<name>A0A0F9QZB6_9ZZZZ</name>
<evidence type="ECO:0000313" key="1">
    <source>
        <dbReference type="EMBL" id="KKN10513.1"/>
    </source>
</evidence>
<dbReference type="AlphaFoldDB" id="A0A0F9QZB6"/>